<accession>A0A423XGF4</accession>
<evidence type="ECO:0000313" key="1">
    <source>
        <dbReference type="EMBL" id="ROW15378.1"/>
    </source>
</evidence>
<dbReference type="InterPro" id="IPR029032">
    <property type="entry name" value="AhpD-like"/>
</dbReference>
<dbReference type="InParanoid" id="A0A423XGF4"/>
<dbReference type="PANTHER" id="PTHR28180:SF2">
    <property type="entry name" value="PEROXISOMAL PROTEIN 2"/>
    <property type="match status" value="1"/>
</dbReference>
<reference evidence="1 2" key="1">
    <citation type="submission" date="2015-09" db="EMBL/GenBank/DDBJ databases">
        <title>Host preference determinants of Valsa canker pathogens revealed by comparative genomics.</title>
        <authorList>
            <person name="Yin Z."/>
            <person name="Huang L."/>
        </authorList>
    </citation>
    <scope>NUCLEOTIDE SEQUENCE [LARGE SCALE GENOMIC DNA]</scope>
    <source>
        <strain evidence="1 2">SXYLt</strain>
    </source>
</reference>
<dbReference type="FunCoup" id="A0A423XGF4">
    <property type="interactions" value="9"/>
</dbReference>
<dbReference type="AlphaFoldDB" id="A0A423XGF4"/>
<evidence type="ECO:0008006" key="3">
    <source>
        <dbReference type="Google" id="ProtNLM"/>
    </source>
</evidence>
<proteinExistence type="predicted"/>
<dbReference type="OrthoDB" id="5537330at2759"/>
<dbReference type="STRING" id="1230097.A0A423XGF4"/>
<sequence length="247" mass="27033">MIGTETETIPTVVTPELLDTLRGRVDLPEDVWYIVIATTLCVLNRPEEGQDGVSLADHEQLRITRRLREALLKTVAIGGLPKSINALHELKQVVPAHLSDEPYGESPTNRRRDIYETPQSTVLDRGEVFFNQCYGKVAERVRGNMDHSGTEDLGLAVRLTYSYLLSPTTVLSEAETSFVLIAGLIPQDVNPQLKGHLKGALNGGASVEQVRAVRQVAVDVCLAAGMRLLTGKDAPGGWGWRAEVQDL</sequence>
<gene>
    <name evidence="1" type="ORF">VPNG_02247</name>
</gene>
<comment type="caution">
    <text evidence="1">The sequence shown here is derived from an EMBL/GenBank/DDBJ whole genome shotgun (WGS) entry which is preliminary data.</text>
</comment>
<dbReference type="PANTHER" id="PTHR28180">
    <property type="entry name" value="CONSERVED MITOCHONDRIAL PROTEIN-RELATED"/>
    <property type="match status" value="1"/>
</dbReference>
<dbReference type="EMBL" id="LKEB01000009">
    <property type="protein sequence ID" value="ROW15378.1"/>
    <property type="molecule type" value="Genomic_DNA"/>
</dbReference>
<dbReference type="Proteomes" id="UP000285146">
    <property type="component" value="Unassembled WGS sequence"/>
</dbReference>
<evidence type="ECO:0000313" key="2">
    <source>
        <dbReference type="Proteomes" id="UP000285146"/>
    </source>
</evidence>
<name>A0A423XGF4_9PEZI</name>
<dbReference type="InterPro" id="IPR052999">
    <property type="entry name" value="PTS1_Protein"/>
</dbReference>
<keyword evidence="2" id="KW-1185">Reference proteome</keyword>
<dbReference type="Gene3D" id="1.20.1290.10">
    <property type="entry name" value="AhpD-like"/>
    <property type="match status" value="1"/>
</dbReference>
<protein>
    <recommendedName>
        <fullName evidence="3">Carboxymuconolactone decarboxylase-like domain-containing protein</fullName>
    </recommendedName>
</protein>
<organism evidence="1 2">
    <name type="scientific">Cytospora leucostoma</name>
    <dbReference type="NCBI Taxonomy" id="1230097"/>
    <lineage>
        <taxon>Eukaryota</taxon>
        <taxon>Fungi</taxon>
        <taxon>Dikarya</taxon>
        <taxon>Ascomycota</taxon>
        <taxon>Pezizomycotina</taxon>
        <taxon>Sordariomycetes</taxon>
        <taxon>Sordariomycetidae</taxon>
        <taxon>Diaporthales</taxon>
        <taxon>Cytosporaceae</taxon>
        <taxon>Cytospora</taxon>
    </lineage>
</organism>
<dbReference type="SUPFAM" id="SSF69118">
    <property type="entry name" value="AhpD-like"/>
    <property type="match status" value="1"/>
</dbReference>